<dbReference type="AlphaFoldDB" id="A0A6N2VPY4"/>
<dbReference type="RefSeq" id="WP_156355355.1">
    <property type="nucleotide sequence ID" value="NZ_CACRST010000027.1"/>
</dbReference>
<proteinExistence type="predicted"/>
<organism evidence="1">
    <name type="scientific">Blautia glucerasea</name>
    <dbReference type="NCBI Taxonomy" id="536633"/>
    <lineage>
        <taxon>Bacteria</taxon>
        <taxon>Bacillati</taxon>
        <taxon>Bacillota</taxon>
        <taxon>Clostridia</taxon>
        <taxon>Lachnospirales</taxon>
        <taxon>Lachnospiraceae</taxon>
        <taxon>Blautia</taxon>
    </lineage>
</organism>
<evidence type="ECO:0000313" key="1">
    <source>
        <dbReference type="EMBL" id="VYT30852.1"/>
    </source>
</evidence>
<reference evidence="1" key="1">
    <citation type="submission" date="2019-11" db="EMBL/GenBank/DDBJ databases">
        <authorList>
            <person name="Feng L."/>
        </authorList>
    </citation>
    <scope>NUCLEOTIDE SEQUENCE</scope>
    <source>
        <strain evidence="1">BgluceraseaLFYP119</strain>
    </source>
</reference>
<sequence>MAAVKKKGKLQSAFAQFGYEHKKLESHLVKIRKNTEELIKMMGSIDKNKR</sequence>
<gene>
    <name evidence="1" type="ORF">BGLFYP119_00110</name>
</gene>
<protein>
    <submittedName>
        <fullName evidence="1">Uncharacterized protein</fullName>
    </submittedName>
</protein>
<dbReference type="EMBL" id="CACRST010000027">
    <property type="protein sequence ID" value="VYT30852.1"/>
    <property type="molecule type" value="Genomic_DNA"/>
</dbReference>
<accession>A0A6N2VPY4</accession>
<name>A0A6N2VPY4_9FIRM</name>